<dbReference type="GO" id="GO:0004526">
    <property type="term" value="F:ribonuclease P activity"/>
    <property type="evidence" value="ECO:0007669"/>
    <property type="project" value="TreeGrafter"/>
</dbReference>
<feature type="region of interest" description="Disordered" evidence="7">
    <location>
        <begin position="46"/>
        <end position="119"/>
    </location>
</feature>
<dbReference type="EnsemblMetazoa" id="G14559.2">
    <property type="protein sequence ID" value="G14559.2:cds"/>
    <property type="gene ID" value="G14559"/>
</dbReference>
<dbReference type="InterPro" id="IPR029064">
    <property type="entry name" value="Ribosomal_eL30-like_sf"/>
</dbReference>
<dbReference type="Proteomes" id="UP000005408">
    <property type="component" value="Unassembled WGS sequence"/>
</dbReference>
<organism evidence="9 10">
    <name type="scientific">Magallana gigas</name>
    <name type="common">Pacific oyster</name>
    <name type="synonym">Crassostrea gigas</name>
    <dbReference type="NCBI Taxonomy" id="29159"/>
    <lineage>
        <taxon>Eukaryota</taxon>
        <taxon>Metazoa</taxon>
        <taxon>Spiralia</taxon>
        <taxon>Lophotrochozoa</taxon>
        <taxon>Mollusca</taxon>
        <taxon>Bivalvia</taxon>
        <taxon>Autobranchia</taxon>
        <taxon>Pteriomorphia</taxon>
        <taxon>Ostreida</taxon>
        <taxon>Ostreoidea</taxon>
        <taxon>Ostreidae</taxon>
        <taxon>Magallana</taxon>
    </lineage>
</organism>
<feature type="transmembrane region" description="Helical" evidence="6">
    <location>
        <begin position="378"/>
        <end position="398"/>
    </location>
</feature>
<evidence type="ECO:0000313" key="10">
    <source>
        <dbReference type="Proteomes" id="UP000005408"/>
    </source>
</evidence>
<feature type="transmembrane region" description="Helical" evidence="6">
    <location>
        <begin position="585"/>
        <end position="603"/>
    </location>
</feature>
<evidence type="ECO:0000256" key="3">
    <source>
        <dbReference type="ARBA" id="ARBA00022692"/>
    </source>
</evidence>
<dbReference type="GO" id="GO:0001682">
    <property type="term" value="P:tRNA 5'-leader removal"/>
    <property type="evidence" value="ECO:0007669"/>
    <property type="project" value="InterPro"/>
</dbReference>
<dbReference type="AlphaFoldDB" id="A0A8W8IJA9"/>
<dbReference type="GO" id="GO:0000172">
    <property type="term" value="C:ribonuclease MRP complex"/>
    <property type="evidence" value="ECO:0007669"/>
    <property type="project" value="InterPro"/>
</dbReference>
<feature type="transmembrane region" description="Helical" evidence="6">
    <location>
        <begin position="410"/>
        <end position="433"/>
    </location>
</feature>
<protein>
    <recommendedName>
        <fullName evidence="6">XK-related protein</fullName>
    </recommendedName>
</protein>
<dbReference type="GO" id="GO:0033204">
    <property type="term" value="F:ribonuclease P RNA binding"/>
    <property type="evidence" value="ECO:0007669"/>
    <property type="project" value="TreeGrafter"/>
</dbReference>
<dbReference type="InterPro" id="IPR018629">
    <property type="entry name" value="XK-rel"/>
</dbReference>
<comment type="subcellular location">
    <subcellularLocation>
        <location evidence="1 6">Membrane</location>
        <topology evidence="1 6">Multi-pass membrane protein</topology>
    </subcellularLocation>
</comment>
<evidence type="ECO:0000256" key="4">
    <source>
        <dbReference type="ARBA" id="ARBA00022989"/>
    </source>
</evidence>
<feature type="compositionally biased region" description="Basic and acidic residues" evidence="7">
    <location>
        <begin position="85"/>
        <end position="104"/>
    </location>
</feature>
<sequence length="656" mass="74032">MVLCTPYVNHRVSLPEETQEKILQKMVEAIKPLGIAEEREERRKQKILNQQRLRKERKLKQQNQKTDRTTVSEKNLSGQGGRGQSSEETKKGERGLESEVDGRELSQGTKSSSEGQGDVCSKMSIARKEICFGINEVFKGLEKDQMRLVLACHSCKPEMLTQHLIGLAATRNCPATIISNLSTTLCPILKISSLMAIGIKKSETEETSPLNEAVEFVSGLIPEQTVPWIEKLSSEKGPITDLDTESGKKVDVTLAESASTTVSKDTEPLNTQKTAPDTDYSRFYVYKNSASNLKSFGADFIPFSNESATKKVKMIPDFGHKRKHEAEVKDLAKFRKYQSTGSEQRMLEMDRVQLLESEEKQQDEGNIDDTFDFKWRCLVALISILFFLMSFDCDLVLASAYFEREMYHEFSLTISITVTASLVIGSLSTFWIIQNSSTKKSPPGIRYVLCIFTRFPMSGLARDADVLSRWIIKRGDGHQGKFLQINREARTLRLYDALIGNAAQFLLQGYFYITKFKEIDAYLNFLYCMSVISSFVIVVWSVTTYTSSSDRDRALAAVPDNNKGDSNTTKGLATTLLDIFSNRTFLILFLLSNVIFVATFLYGNHIESSPGPREPIRGTSVYHVTHLNTNLSYRRKELESEASIHSKRGNRIHKVE</sequence>
<name>A0A8W8IJA9_MAGGI</name>
<proteinExistence type="inferred from homology"/>
<accession>A0A8W8IJA9</accession>
<dbReference type="GO" id="GO:0005886">
    <property type="term" value="C:plasma membrane"/>
    <property type="evidence" value="ECO:0007669"/>
    <property type="project" value="UniProtKB-ARBA"/>
</dbReference>
<comment type="similarity">
    <text evidence="2 6">Belongs to the XK family.</text>
</comment>
<feature type="domain" description="Ribosomal protein eL8/eL30/eS12/Gadd45" evidence="8">
    <location>
        <begin position="127"/>
        <end position="180"/>
    </location>
</feature>
<dbReference type="Pfam" id="PF09815">
    <property type="entry name" value="XK-related"/>
    <property type="match status" value="1"/>
</dbReference>
<dbReference type="GO" id="GO:0005655">
    <property type="term" value="C:nucleolar ribonuclease P complex"/>
    <property type="evidence" value="ECO:0007669"/>
    <property type="project" value="InterPro"/>
</dbReference>
<keyword evidence="4 6" id="KW-1133">Transmembrane helix</keyword>
<reference evidence="9" key="1">
    <citation type="submission" date="2022-08" db="UniProtKB">
        <authorList>
            <consortium name="EnsemblMetazoa"/>
        </authorList>
    </citation>
    <scope>IDENTIFICATION</scope>
    <source>
        <strain evidence="9">05x7-T-G4-1.051#20</strain>
    </source>
</reference>
<dbReference type="GO" id="GO:0001650">
    <property type="term" value="C:fibrillar center"/>
    <property type="evidence" value="ECO:0007669"/>
    <property type="project" value="TreeGrafter"/>
</dbReference>
<evidence type="ECO:0000256" key="7">
    <source>
        <dbReference type="SAM" id="MobiDB-lite"/>
    </source>
</evidence>
<evidence type="ECO:0000256" key="2">
    <source>
        <dbReference type="ARBA" id="ARBA00008789"/>
    </source>
</evidence>
<evidence type="ECO:0000313" key="9">
    <source>
        <dbReference type="EnsemblMetazoa" id="G14559.2:cds"/>
    </source>
</evidence>
<feature type="transmembrane region" description="Helical" evidence="6">
    <location>
        <begin position="525"/>
        <end position="543"/>
    </location>
</feature>
<keyword evidence="3 6" id="KW-0812">Transmembrane</keyword>
<evidence type="ECO:0000256" key="1">
    <source>
        <dbReference type="ARBA" id="ARBA00004141"/>
    </source>
</evidence>
<evidence type="ECO:0000256" key="6">
    <source>
        <dbReference type="RuleBase" id="RU910716"/>
    </source>
</evidence>
<dbReference type="PANTHER" id="PTHR46948:SF1">
    <property type="entry name" value="RIBONUCLEASE P PROTEIN SUBUNIT P38"/>
    <property type="match status" value="1"/>
</dbReference>
<dbReference type="Gene3D" id="3.30.1330.30">
    <property type="match status" value="1"/>
</dbReference>
<dbReference type="PANTHER" id="PTHR46948">
    <property type="entry name" value="RIBONUCLEASE P PROTEIN SUBUNIT P38"/>
    <property type="match status" value="1"/>
</dbReference>
<keyword evidence="5 6" id="KW-0472">Membrane</keyword>
<feature type="compositionally biased region" description="Polar residues" evidence="7">
    <location>
        <begin position="106"/>
        <end position="115"/>
    </location>
</feature>
<dbReference type="InterPro" id="IPR042848">
    <property type="entry name" value="Rpp38"/>
</dbReference>
<dbReference type="Pfam" id="PF01248">
    <property type="entry name" value="Ribosomal_L7Ae"/>
    <property type="match status" value="1"/>
</dbReference>
<dbReference type="InterPro" id="IPR004038">
    <property type="entry name" value="Ribosomal_eL8/eL30/eS12/Gad45"/>
</dbReference>
<keyword evidence="10" id="KW-1185">Reference proteome</keyword>
<evidence type="ECO:0000256" key="5">
    <source>
        <dbReference type="ARBA" id="ARBA00023136"/>
    </source>
</evidence>
<evidence type="ECO:0000259" key="8">
    <source>
        <dbReference type="Pfam" id="PF01248"/>
    </source>
</evidence>
<dbReference type="SUPFAM" id="SSF55315">
    <property type="entry name" value="L30e-like"/>
    <property type="match status" value="1"/>
</dbReference>